<organism evidence="4">
    <name type="scientific">Physcomitrium patens</name>
    <name type="common">Spreading-leaved earth moss</name>
    <name type="synonym">Physcomitrella patens</name>
    <dbReference type="NCBI Taxonomy" id="3218"/>
    <lineage>
        <taxon>Eukaryota</taxon>
        <taxon>Viridiplantae</taxon>
        <taxon>Streptophyta</taxon>
        <taxon>Embryophyta</taxon>
        <taxon>Bryophyta</taxon>
        <taxon>Bryophytina</taxon>
        <taxon>Bryopsida</taxon>
        <taxon>Funariidae</taxon>
        <taxon>Funariales</taxon>
        <taxon>Funariaceae</taxon>
        <taxon>Physcomitrium</taxon>
    </lineage>
</organism>
<evidence type="ECO:0000313" key="5">
    <source>
        <dbReference type="EnsemblPlants" id="Pp3c24_18590V3.1"/>
    </source>
</evidence>
<dbReference type="GO" id="GO:0070286">
    <property type="term" value="P:axonemal dynein complex assembly"/>
    <property type="evidence" value="ECO:0000318"/>
    <property type="project" value="GO_Central"/>
</dbReference>
<protein>
    <recommendedName>
        <fullName evidence="3">PIH1D1/2/3 CS-like domain-containing protein</fullName>
    </recommendedName>
</protein>
<reference evidence="4 6" key="1">
    <citation type="journal article" date="2008" name="Science">
        <title>The Physcomitrella genome reveals evolutionary insights into the conquest of land by plants.</title>
        <authorList>
            <person name="Rensing S."/>
            <person name="Lang D."/>
            <person name="Zimmer A."/>
            <person name="Terry A."/>
            <person name="Salamov A."/>
            <person name="Shapiro H."/>
            <person name="Nishiyama T."/>
            <person name="Perroud P.-F."/>
            <person name="Lindquist E."/>
            <person name="Kamisugi Y."/>
            <person name="Tanahashi T."/>
            <person name="Sakakibara K."/>
            <person name="Fujita T."/>
            <person name="Oishi K."/>
            <person name="Shin-I T."/>
            <person name="Kuroki Y."/>
            <person name="Toyoda A."/>
            <person name="Suzuki Y."/>
            <person name="Hashimoto A."/>
            <person name="Yamaguchi K."/>
            <person name="Sugano A."/>
            <person name="Kohara Y."/>
            <person name="Fujiyama A."/>
            <person name="Anterola A."/>
            <person name="Aoki S."/>
            <person name="Ashton N."/>
            <person name="Barbazuk W.B."/>
            <person name="Barker E."/>
            <person name="Bennetzen J."/>
            <person name="Bezanilla M."/>
            <person name="Blankenship R."/>
            <person name="Cho S.H."/>
            <person name="Dutcher S."/>
            <person name="Estelle M."/>
            <person name="Fawcett J.A."/>
            <person name="Gundlach H."/>
            <person name="Hanada K."/>
            <person name="Heyl A."/>
            <person name="Hicks K.A."/>
            <person name="Hugh J."/>
            <person name="Lohr M."/>
            <person name="Mayer K."/>
            <person name="Melkozernov A."/>
            <person name="Murata T."/>
            <person name="Nelson D."/>
            <person name="Pils B."/>
            <person name="Prigge M."/>
            <person name="Reiss B."/>
            <person name="Renner T."/>
            <person name="Rombauts S."/>
            <person name="Rushton P."/>
            <person name="Sanderfoot A."/>
            <person name="Schween G."/>
            <person name="Shiu S.-H."/>
            <person name="Stueber K."/>
            <person name="Theodoulou F.L."/>
            <person name="Tu H."/>
            <person name="Van de Peer Y."/>
            <person name="Verrier P.J."/>
            <person name="Waters E."/>
            <person name="Wood A."/>
            <person name="Yang L."/>
            <person name="Cove D."/>
            <person name="Cuming A."/>
            <person name="Hasebe M."/>
            <person name="Lucas S."/>
            <person name="Mishler D.B."/>
            <person name="Reski R."/>
            <person name="Grigoriev I."/>
            <person name="Quatrano R.S."/>
            <person name="Boore J.L."/>
        </authorList>
    </citation>
    <scope>NUCLEOTIDE SEQUENCE [LARGE SCALE GENOMIC DNA]</scope>
    <source>
        <strain evidence="5 6">cv. Gransden 2004</strain>
    </source>
</reference>
<dbReference type="GO" id="GO:0005737">
    <property type="term" value="C:cytoplasm"/>
    <property type="evidence" value="ECO:0000318"/>
    <property type="project" value="GO_Central"/>
</dbReference>
<comment type="similarity">
    <text evidence="1">Belongs to the PIH1 family.</text>
</comment>
<evidence type="ECO:0000256" key="2">
    <source>
        <dbReference type="SAM" id="MobiDB-lite"/>
    </source>
</evidence>
<accession>A0A2K1IHA5</accession>
<dbReference type="InterPro" id="IPR026697">
    <property type="entry name" value="DNAAF6"/>
</dbReference>
<dbReference type="EMBL" id="ABEU02000024">
    <property type="protein sequence ID" value="PNR28651.1"/>
    <property type="molecule type" value="Genomic_DNA"/>
</dbReference>
<evidence type="ECO:0000259" key="3">
    <source>
        <dbReference type="Pfam" id="PF18201"/>
    </source>
</evidence>
<dbReference type="GO" id="GO:0045505">
    <property type="term" value="F:dynein intermediate chain binding"/>
    <property type="evidence" value="ECO:0000318"/>
    <property type="project" value="GO_Central"/>
</dbReference>
<dbReference type="EnsemblPlants" id="Pp3c24_18590V3.1">
    <property type="protein sequence ID" value="Pp3c24_18590V3.1"/>
    <property type="gene ID" value="Pp3c24_18590"/>
</dbReference>
<dbReference type="InParanoid" id="A0A2K1IHA5"/>
<keyword evidence="6" id="KW-1185">Reference proteome</keyword>
<dbReference type="Gramene" id="Pp3c24_18590V3.1">
    <property type="protein sequence ID" value="Pp3c24_18590V3.1"/>
    <property type="gene ID" value="Pp3c24_18590"/>
</dbReference>
<dbReference type="InterPro" id="IPR041442">
    <property type="entry name" value="PIH1D1/2/3_CS-like"/>
</dbReference>
<dbReference type="Proteomes" id="UP000006727">
    <property type="component" value="Chromosome 24"/>
</dbReference>
<name>A0A2K1IHA5_PHYPA</name>
<evidence type="ECO:0000313" key="4">
    <source>
        <dbReference type="EMBL" id="PNR28651.1"/>
    </source>
</evidence>
<dbReference type="PANTHER" id="PTHR21083:SF0">
    <property type="entry name" value="DYNEIN AXONEMAL ASSEMBLY FACTOR 6"/>
    <property type="match status" value="1"/>
</dbReference>
<dbReference type="PANTHER" id="PTHR21083">
    <property type="entry name" value="TWISTER"/>
    <property type="match status" value="1"/>
</dbReference>
<dbReference type="Pfam" id="PF18201">
    <property type="entry name" value="PIH1_CS"/>
    <property type="match status" value="1"/>
</dbReference>
<dbReference type="AlphaFoldDB" id="A0A2K1IHA5"/>
<reference evidence="5" key="3">
    <citation type="submission" date="2020-12" db="UniProtKB">
        <authorList>
            <consortium name="EnsemblPlants"/>
        </authorList>
    </citation>
    <scope>IDENTIFICATION</scope>
</reference>
<feature type="domain" description="PIH1D1/2/3 CS-like" evidence="3">
    <location>
        <begin position="80"/>
        <end position="177"/>
    </location>
</feature>
<feature type="compositionally biased region" description="Basic and acidic residues" evidence="2">
    <location>
        <begin position="47"/>
        <end position="58"/>
    </location>
</feature>
<dbReference type="GO" id="GO:0051087">
    <property type="term" value="F:protein-folding chaperone binding"/>
    <property type="evidence" value="ECO:0007669"/>
    <property type="project" value="InterPro"/>
</dbReference>
<proteinExistence type="inferred from homology"/>
<evidence type="ECO:0000256" key="1">
    <source>
        <dbReference type="ARBA" id="ARBA00008511"/>
    </source>
</evidence>
<feature type="region of interest" description="Disordered" evidence="2">
    <location>
        <begin position="18"/>
        <end position="71"/>
    </location>
</feature>
<sequence>MMNFSDIKALEALFRSSSSDGIRDYSEPQPEALNPGHIGPQYSKNVKGGEEDEKKEQDKEEEPEIDIDKDAELHGRARFTPEYAFVYKQAVSCNDVYMQMSEKDCGSLSCEELVMKVKLPGTDGLEELDLDVHKTYLKLVSPQYYLCLHLPHKVNMERSFAKWDPVLATLIVTMPIIERDWMRQP</sequence>
<reference evidence="4 6" key="2">
    <citation type="journal article" date="2018" name="Plant J.">
        <title>The Physcomitrella patens chromosome-scale assembly reveals moss genome structure and evolution.</title>
        <authorList>
            <person name="Lang D."/>
            <person name="Ullrich K.K."/>
            <person name="Murat F."/>
            <person name="Fuchs J."/>
            <person name="Jenkins J."/>
            <person name="Haas F.B."/>
            <person name="Piednoel M."/>
            <person name="Gundlach H."/>
            <person name="Van Bel M."/>
            <person name="Meyberg R."/>
            <person name="Vives C."/>
            <person name="Morata J."/>
            <person name="Symeonidi A."/>
            <person name="Hiss M."/>
            <person name="Muchero W."/>
            <person name="Kamisugi Y."/>
            <person name="Saleh O."/>
            <person name="Blanc G."/>
            <person name="Decker E.L."/>
            <person name="van Gessel N."/>
            <person name="Grimwood J."/>
            <person name="Hayes R.D."/>
            <person name="Graham S.W."/>
            <person name="Gunter L.E."/>
            <person name="McDaniel S.F."/>
            <person name="Hoernstein S.N.W."/>
            <person name="Larsson A."/>
            <person name="Li F.W."/>
            <person name="Perroud P.F."/>
            <person name="Phillips J."/>
            <person name="Ranjan P."/>
            <person name="Rokshar D.S."/>
            <person name="Rothfels C.J."/>
            <person name="Schneider L."/>
            <person name="Shu S."/>
            <person name="Stevenson D.W."/>
            <person name="Thummler F."/>
            <person name="Tillich M."/>
            <person name="Villarreal Aguilar J.C."/>
            <person name="Widiez T."/>
            <person name="Wong G.K."/>
            <person name="Wymore A."/>
            <person name="Zhang Y."/>
            <person name="Zimmer A.D."/>
            <person name="Quatrano R.S."/>
            <person name="Mayer K.F.X."/>
            <person name="Goodstein D."/>
            <person name="Casacuberta J.M."/>
            <person name="Vandepoele K."/>
            <person name="Reski R."/>
            <person name="Cuming A.C."/>
            <person name="Tuskan G.A."/>
            <person name="Maumus F."/>
            <person name="Salse J."/>
            <person name="Schmutz J."/>
            <person name="Rensing S.A."/>
        </authorList>
    </citation>
    <scope>NUCLEOTIDE SEQUENCE [LARGE SCALE GENOMIC DNA]</scope>
    <source>
        <strain evidence="5 6">cv. Gransden 2004</strain>
    </source>
</reference>
<evidence type="ECO:0000313" key="6">
    <source>
        <dbReference type="Proteomes" id="UP000006727"/>
    </source>
</evidence>
<gene>
    <name evidence="4" type="ORF">PHYPA_029244</name>
</gene>
<dbReference type="STRING" id="3218.A0A2K1IHA5"/>